<name>A0AAN8MM62_9PEZI</name>
<dbReference type="Proteomes" id="UP001313282">
    <property type="component" value="Unassembled WGS sequence"/>
</dbReference>
<organism evidence="3 4">
    <name type="scientific">Orbilia javanica</name>
    <dbReference type="NCBI Taxonomy" id="47235"/>
    <lineage>
        <taxon>Eukaryota</taxon>
        <taxon>Fungi</taxon>
        <taxon>Dikarya</taxon>
        <taxon>Ascomycota</taxon>
        <taxon>Pezizomycotina</taxon>
        <taxon>Orbiliomycetes</taxon>
        <taxon>Orbiliales</taxon>
        <taxon>Orbiliaceae</taxon>
        <taxon>Orbilia</taxon>
    </lineage>
</organism>
<evidence type="ECO:0000256" key="1">
    <source>
        <dbReference type="SAM" id="MobiDB-lite"/>
    </source>
</evidence>
<gene>
    <name evidence="3" type="ORF">TWF718_007780</name>
</gene>
<feature type="transmembrane region" description="Helical" evidence="2">
    <location>
        <begin position="116"/>
        <end position="136"/>
    </location>
</feature>
<proteinExistence type="predicted"/>
<keyword evidence="2" id="KW-1133">Transmembrane helix</keyword>
<feature type="compositionally biased region" description="Polar residues" evidence="1">
    <location>
        <begin position="261"/>
        <end position="281"/>
    </location>
</feature>
<comment type="caution">
    <text evidence="3">The sequence shown here is derived from an EMBL/GenBank/DDBJ whole genome shotgun (WGS) entry which is preliminary data.</text>
</comment>
<accession>A0AAN8MM62</accession>
<evidence type="ECO:0000313" key="4">
    <source>
        <dbReference type="Proteomes" id="UP001313282"/>
    </source>
</evidence>
<sequence length="281" mass="30883">MSSIQGVVDTAWSWVVEPLAELLGFKLEVEKEQMASTKPLEIMIPINRGDASEDAVKFSGPIRVVLQHQGDPTAPTTRRQLVYYNIRAGYLLVCYVALTMAAMGFFQPFMQDSTNYGPYLFTLWAIIFLSFGYYTLGNSTGPRSFHELLRLCFWTAMAIGAATLFYNFGDIYGDQFMQWIDKSILTKLGIDPIPLNPTTQPTATTSTVTTTVTFTMTGDCANSQIGAPDPLDGGTTVSNFQPMMPPPSTFSTTQKIGPGEPSNSSSTESVNFGNPQRQMPQ</sequence>
<evidence type="ECO:0000313" key="3">
    <source>
        <dbReference type="EMBL" id="KAK6342380.1"/>
    </source>
</evidence>
<dbReference type="AlphaFoldDB" id="A0AAN8MM62"/>
<feature type="transmembrane region" description="Helical" evidence="2">
    <location>
        <begin position="148"/>
        <end position="168"/>
    </location>
</feature>
<dbReference type="EMBL" id="JAVHNR010000005">
    <property type="protein sequence ID" value="KAK6342380.1"/>
    <property type="molecule type" value="Genomic_DNA"/>
</dbReference>
<reference evidence="3 4" key="1">
    <citation type="submission" date="2019-10" db="EMBL/GenBank/DDBJ databases">
        <authorList>
            <person name="Palmer J.M."/>
        </authorList>
    </citation>
    <scope>NUCLEOTIDE SEQUENCE [LARGE SCALE GENOMIC DNA]</scope>
    <source>
        <strain evidence="3 4">TWF718</strain>
    </source>
</reference>
<evidence type="ECO:0000256" key="2">
    <source>
        <dbReference type="SAM" id="Phobius"/>
    </source>
</evidence>
<protein>
    <submittedName>
        <fullName evidence="3">Uncharacterized protein</fullName>
    </submittedName>
</protein>
<keyword evidence="2" id="KW-0472">Membrane</keyword>
<feature type="transmembrane region" description="Helical" evidence="2">
    <location>
        <begin position="88"/>
        <end position="110"/>
    </location>
</feature>
<feature type="region of interest" description="Disordered" evidence="1">
    <location>
        <begin position="238"/>
        <end position="281"/>
    </location>
</feature>
<keyword evidence="2" id="KW-0812">Transmembrane</keyword>
<keyword evidence="4" id="KW-1185">Reference proteome</keyword>